<organism evidence="1 2">
    <name type="scientific">Novipirellula herctigrandis</name>
    <dbReference type="NCBI Taxonomy" id="2527986"/>
    <lineage>
        <taxon>Bacteria</taxon>
        <taxon>Pseudomonadati</taxon>
        <taxon>Planctomycetota</taxon>
        <taxon>Planctomycetia</taxon>
        <taxon>Pirellulales</taxon>
        <taxon>Pirellulaceae</taxon>
        <taxon>Novipirellula</taxon>
    </lineage>
</organism>
<sequence length="84" mass="9352">MIRYNGDMNTQPQQLLATALGMPESDRATLAASLLRSLDPADDPQADAAWAAEIQRRVESIDNGTAQLRPWDDVISEMRQRRNG</sequence>
<dbReference type="NCBIfam" id="TIGR02574">
    <property type="entry name" value="stabl_TIGR02574"/>
    <property type="match status" value="1"/>
</dbReference>
<protein>
    <submittedName>
        <fullName evidence="1">Putative addiction module component</fullName>
    </submittedName>
</protein>
<dbReference type="AlphaFoldDB" id="A0A5C5Z3Z5"/>
<proteinExistence type="predicted"/>
<dbReference type="EMBL" id="SJPJ01000001">
    <property type="protein sequence ID" value="TWT81726.1"/>
    <property type="molecule type" value="Genomic_DNA"/>
</dbReference>
<name>A0A5C5Z3Z5_9BACT</name>
<keyword evidence="2" id="KW-1185">Reference proteome</keyword>
<comment type="caution">
    <text evidence="1">The sequence shown here is derived from an EMBL/GenBank/DDBJ whole genome shotgun (WGS) entry which is preliminary data.</text>
</comment>
<dbReference type="Pfam" id="PF09720">
    <property type="entry name" value="Unstab_antitox"/>
    <property type="match status" value="1"/>
</dbReference>
<reference evidence="1 2" key="1">
    <citation type="submission" date="2019-02" db="EMBL/GenBank/DDBJ databases">
        <title>Deep-cultivation of Planctomycetes and their phenomic and genomic characterization uncovers novel biology.</title>
        <authorList>
            <person name="Wiegand S."/>
            <person name="Jogler M."/>
            <person name="Boedeker C."/>
            <person name="Pinto D."/>
            <person name="Vollmers J."/>
            <person name="Rivas-Marin E."/>
            <person name="Kohn T."/>
            <person name="Peeters S.H."/>
            <person name="Heuer A."/>
            <person name="Rast P."/>
            <person name="Oberbeckmann S."/>
            <person name="Bunk B."/>
            <person name="Jeske O."/>
            <person name="Meyerdierks A."/>
            <person name="Storesund J.E."/>
            <person name="Kallscheuer N."/>
            <person name="Luecker S."/>
            <person name="Lage O.M."/>
            <person name="Pohl T."/>
            <person name="Merkel B.J."/>
            <person name="Hornburger P."/>
            <person name="Mueller R.-W."/>
            <person name="Bruemmer F."/>
            <person name="Labrenz M."/>
            <person name="Spormann A.M."/>
            <person name="Op Den Camp H."/>
            <person name="Overmann J."/>
            <person name="Amann R."/>
            <person name="Jetten M.S.M."/>
            <person name="Mascher T."/>
            <person name="Medema M.H."/>
            <person name="Devos D.P."/>
            <person name="Kaster A.-K."/>
            <person name="Ovreas L."/>
            <person name="Rohde M."/>
            <person name="Galperin M.Y."/>
            <person name="Jogler C."/>
        </authorList>
    </citation>
    <scope>NUCLEOTIDE SEQUENCE [LARGE SCALE GENOMIC DNA]</scope>
    <source>
        <strain evidence="1 2">CA13</strain>
    </source>
</reference>
<evidence type="ECO:0000313" key="2">
    <source>
        <dbReference type="Proteomes" id="UP000315010"/>
    </source>
</evidence>
<accession>A0A5C5Z3Z5</accession>
<dbReference type="Proteomes" id="UP000315010">
    <property type="component" value="Unassembled WGS sequence"/>
</dbReference>
<dbReference type="InterPro" id="IPR013406">
    <property type="entry name" value="CHP02574_addiction_mod"/>
</dbReference>
<evidence type="ECO:0000313" key="1">
    <source>
        <dbReference type="EMBL" id="TWT81726.1"/>
    </source>
</evidence>
<gene>
    <name evidence="1" type="ORF">CA13_31790</name>
</gene>